<feature type="compositionally biased region" description="Polar residues" evidence="1">
    <location>
        <begin position="835"/>
        <end position="851"/>
    </location>
</feature>
<dbReference type="HOGENOM" id="CLU_333699_0_0_1"/>
<feature type="compositionally biased region" description="Low complexity" evidence="1">
    <location>
        <begin position="584"/>
        <end position="595"/>
    </location>
</feature>
<dbReference type="PANTHER" id="PTHR12307">
    <property type="entry name" value="PROTEIN PHOSPHATASE 1 REGULATORY SUBUNIT"/>
    <property type="match status" value="1"/>
</dbReference>
<feature type="compositionally biased region" description="Low complexity" evidence="1">
    <location>
        <begin position="705"/>
        <end position="714"/>
    </location>
</feature>
<organism evidence="3 4">
    <name type="scientific">Trichosporon asahii var. asahii (strain CBS 8904)</name>
    <name type="common">Yeast</name>
    <dbReference type="NCBI Taxonomy" id="1220162"/>
    <lineage>
        <taxon>Eukaryota</taxon>
        <taxon>Fungi</taxon>
        <taxon>Dikarya</taxon>
        <taxon>Basidiomycota</taxon>
        <taxon>Agaricomycotina</taxon>
        <taxon>Tremellomycetes</taxon>
        <taxon>Trichosporonales</taxon>
        <taxon>Trichosporonaceae</taxon>
        <taxon>Trichosporon</taxon>
    </lineage>
</organism>
<evidence type="ECO:0000313" key="4">
    <source>
        <dbReference type="Proteomes" id="UP000006757"/>
    </source>
</evidence>
<feature type="region of interest" description="Disordered" evidence="1">
    <location>
        <begin position="775"/>
        <end position="804"/>
    </location>
</feature>
<keyword evidence="4" id="KW-1185">Reference proteome</keyword>
<comment type="caution">
    <text evidence="3">The sequence shown here is derived from an EMBL/GenBank/DDBJ whole genome shotgun (WGS) entry which is preliminary data.</text>
</comment>
<dbReference type="PROSITE" id="PS51159">
    <property type="entry name" value="CBM21"/>
    <property type="match status" value="1"/>
</dbReference>
<protein>
    <submittedName>
        <fullName evidence="3">Protein phosphatase regulator</fullName>
    </submittedName>
</protein>
<feature type="region of interest" description="Disordered" evidence="1">
    <location>
        <begin position="109"/>
        <end position="237"/>
    </location>
</feature>
<evidence type="ECO:0000313" key="3">
    <source>
        <dbReference type="EMBL" id="EKC98988.1"/>
    </source>
</evidence>
<feature type="compositionally biased region" description="Acidic residues" evidence="1">
    <location>
        <begin position="341"/>
        <end position="351"/>
    </location>
</feature>
<dbReference type="GO" id="GO:0008157">
    <property type="term" value="F:protein phosphatase 1 binding"/>
    <property type="evidence" value="ECO:0007669"/>
    <property type="project" value="TreeGrafter"/>
</dbReference>
<accession>K1WBC8</accession>
<dbReference type="InterPro" id="IPR050782">
    <property type="entry name" value="PP1_regulatory_subunit_3"/>
</dbReference>
<feature type="region of interest" description="Disordered" evidence="1">
    <location>
        <begin position="817"/>
        <end position="851"/>
    </location>
</feature>
<dbReference type="Pfam" id="PF03370">
    <property type="entry name" value="CBM_21"/>
    <property type="match status" value="1"/>
</dbReference>
<evidence type="ECO:0000259" key="2">
    <source>
        <dbReference type="PROSITE" id="PS51159"/>
    </source>
</evidence>
<dbReference type="OrthoDB" id="1881at2759"/>
<proteinExistence type="predicted"/>
<feature type="compositionally biased region" description="Basic and acidic residues" evidence="1">
    <location>
        <begin position="221"/>
        <end position="237"/>
    </location>
</feature>
<dbReference type="AlphaFoldDB" id="K1WBC8"/>
<dbReference type="GO" id="GO:0005979">
    <property type="term" value="P:regulation of glycogen biosynthetic process"/>
    <property type="evidence" value="ECO:0007669"/>
    <property type="project" value="TreeGrafter"/>
</dbReference>
<feature type="region of interest" description="Disordered" evidence="1">
    <location>
        <begin position="62"/>
        <end position="96"/>
    </location>
</feature>
<evidence type="ECO:0000256" key="1">
    <source>
        <dbReference type="SAM" id="MobiDB-lite"/>
    </source>
</evidence>
<feature type="compositionally biased region" description="Low complexity" evidence="1">
    <location>
        <begin position="656"/>
        <end position="671"/>
    </location>
</feature>
<sequence>MPYSSSSLSADTDMVDAVMASERLAEQMPIRVDLRRSASETAVPQLGTTKTQSLTAASNILLHPPTPSPTLSDKTVTTPPAIEERKSPRVLSPRSSALGITIASNVLPAVRSPKRNTEPLPSVPTSRRSRRPRIFGFTGLGDPASPQSSNGSVAGSPTSEEPQPSFGASSQAMMLPRRDPVRVRSDTSLHSLRHAMSPPPAAPTPEHESPVASPVQTPTLVRRDSGPKITPRERRDTGLKLDLGGLVPALPAMADNATTTRYTVIRKKSGEVVKSALKFNGPLGPNGTPLEKRPMFASKSCPTTPNCPKYVHFDPQLERVKLFLQDQKPKVVSRQGSPTEMSEDEDEEEEEPPKKVLHVRMPNFPTIHGPDEDVYLESLGLNEERTALRGVVLCRNIAFEKWVAVRFTFDWWQTVSEVTASYKESIRGGSFDRFQFTLKLDDLLDRIDEKTLFLCIRYNTAGREIWDSNGGQNYHVLFDLKAPKIPSYMPKRTKVTLPGTGKSVSRGTWGVTSADADRMADLRARLSRLQEEDAELARPISPRKKNARFSPRQSSKELPAYDFAAAFNSSKRSSTGTTPRRADSASGSTAAAPATGRRRFAAADFYTPKLAHFGGPISPMPGTDSPTPTSPPMSPFSFANHNPASPRPGVLTPRGSANSSSTASLDSVDTLTATPSDSPSMPIHNVSEESSDATESDTPQPSPLSPSESPLSPSDVLPRWTPSTTAKNQSVDDMSLKSYSTFIEQFCWGGAATGPVPTLDTPDFGRRVHSTSSLDHFFSSPPDSATPVALSRTNTQTGTVRAPSREDLEHVDNAIKSLSISLPSTPKEPSPPISPSLSHMNSSRNSTILAI</sequence>
<dbReference type="OMA" id="IRYNTAG"/>
<feature type="region of interest" description="Disordered" evidence="1">
    <location>
        <begin position="328"/>
        <end position="354"/>
    </location>
</feature>
<feature type="compositionally biased region" description="Basic and acidic residues" evidence="1">
    <location>
        <begin position="176"/>
        <end position="187"/>
    </location>
</feature>
<feature type="compositionally biased region" description="Polar residues" evidence="1">
    <location>
        <begin position="145"/>
        <end position="172"/>
    </location>
</feature>
<name>K1WBC8_TRIAC</name>
<feature type="compositionally biased region" description="Polar residues" evidence="1">
    <location>
        <begin position="569"/>
        <end position="578"/>
    </location>
</feature>
<dbReference type="eggNOG" id="KOG3986">
    <property type="taxonomic scope" value="Eukaryota"/>
</dbReference>
<feature type="domain" description="CBM21" evidence="2">
    <location>
        <begin position="368"/>
        <end position="477"/>
    </location>
</feature>
<dbReference type="Proteomes" id="UP000006757">
    <property type="component" value="Unassembled WGS sequence"/>
</dbReference>
<dbReference type="InParanoid" id="K1WBC8"/>
<dbReference type="GO" id="GO:0000164">
    <property type="term" value="C:protein phosphatase type 1 complex"/>
    <property type="evidence" value="ECO:0007669"/>
    <property type="project" value="TreeGrafter"/>
</dbReference>
<reference evidence="3 4" key="1">
    <citation type="journal article" date="2012" name="Eukaryot. Cell">
        <title>Genome sequence of the Trichosporon asahii environmental strain CBS 8904.</title>
        <authorList>
            <person name="Yang R.Y."/>
            <person name="Li H.T."/>
            <person name="Zhu H."/>
            <person name="Zhou G.P."/>
            <person name="Wang M."/>
            <person name="Wang L."/>
        </authorList>
    </citation>
    <scope>NUCLEOTIDE SEQUENCE [LARGE SCALE GENOMIC DNA]</scope>
    <source>
        <strain evidence="3 4">CBS 8904</strain>
    </source>
</reference>
<gene>
    <name evidence="3" type="ORF">A1Q2_06742</name>
</gene>
<dbReference type="EMBL" id="AMBO01000378">
    <property type="protein sequence ID" value="EKC98988.1"/>
    <property type="molecule type" value="Genomic_DNA"/>
</dbReference>
<dbReference type="STRING" id="1220162.K1WBC8"/>
<feature type="region of interest" description="Disordered" evidence="1">
    <location>
        <begin position="532"/>
        <end position="555"/>
    </location>
</feature>
<feature type="compositionally biased region" description="Polar residues" evidence="1">
    <location>
        <begin position="721"/>
        <end position="730"/>
    </location>
</feature>
<feature type="region of interest" description="Disordered" evidence="1">
    <location>
        <begin position="569"/>
        <end position="596"/>
    </location>
</feature>
<dbReference type="InterPro" id="IPR005036">
    <property type="entry name" value="CBM21_dom"/>
</dbReference>
<feature type="region of interest" description="Disordered" evidence="1">
    <location>
        <begin position="615"/>
        <end position="730"/>
    </location>
</feature>
<dbReference type="Gene3D" id="2.60.40.2440">
    <property type="entry name" value="Carbohydrate binding type-21 domain"/>
    <property type="match status" value="1"/>
</dbReference>
<dbReference type="GO" id="GO:2001069">
    <property type="term" value="F:glycogen binding"/>
    <property type="evidence" value="ECO:0007669"/>
    <property type="project" value="TreeGrafter"/>
</dbReference>
<dbReference type="InterPro" id="IPR038175">
    <property type="entry name" value="CBM21_dom_sf"/>
</dbReference>
<dbReference type="PANTHER" id="PTHR12307:SF36">
    <property type="entry name" value="GLYCOGEN-BINDING SUBUNIT 76A"/>
    <property type="match status" value="1"/>
</dbReference>